<organism evidence="3 4">
    <name type="scientific">Steinernema hermaphroditum</name>
    <dbReference type="NCBI Taxonomy" id="289476"/>
    <lineage>
        <taxon>Eukaryota</taxon>
        <taxon>Metazoa</taxon>
        <taxon>Ecdysozoa</taxon>
        <taxon>Nematoda</taxon>
        <taxon>Chromadorea</taxon>
        <taxon>Rhabditida</taxon>
        <taxon>Tylenchina</taxon>
        <taxon>Panagrolaimomorpha</taxon>
        <taxon>Strongyloidoidea</taxon>
        <taxon>Steinernematidae</taxon>
        <taxon>Steinernema</taxon>
    </lineage>
</organism>
<dbReference type="Proteomes" id="UP001175271">
    <property type="component" value="Unassembled WGS sequence"/>
</dbReference>
<keyword evidence="4" id="KW-1185">Reference proteome</keyword>
<comment type="caution">
    <text evidence="3">The sequence shown here is derived from an EMBL/GenBank/DDBJ whole genome shotgun (WGS) entry which is preliminary data.</text>
</comment>
<accession>A0AA39HES6</accession>
<feature type="region of interest" description="Disordered" evidence="1">
    <location>
        <begin position="59"/>
        <end position="91"/>
    </location>
</feature>
<dbReference type="AlphaFoldDB" id="A0AA39HES6"/>
<feature type="chain" id="PRO_5041358331" evidence="2">
    <location>
        <begin position="20"/>
        <end position="233"/>
    </location>
</feature>
<reference evidence="3" key="1">
    <citation type="submission" date="2023-06" db="EMBL/GenBank/DDBJ databases">
        <title>Genomic analysis of the entomopathogenic nematode Steinernema hermaphroditum.</title>
        <authorList>
            <person name="Schwarz E.M."/>
            <person name="Heppert J.K."/>
            <person name="Baniya A."/>
            <person name="Schwartz H.T."/>
            <person name="Tan C.-H."/>
            <person name="Antoshechkin I."/>
            <person name="Sternberg P.W."/>
            <person name="Goodrich-Blair H."/>
            <person name="Dillman A.R."/>
        </authorList>
    </citation>
    <scope>NUCLEOTIDE SEQUENCE</scope>
    <source>
        <strain evidence="3">PS9179</strain>
        <tissue evidence="3">Whole animal</tissue>
    </source>
</reference>
<evidence type="ECO:0000313" key="4">
    <source>
        <dbReference type="Proteomes" id="UP001175271"/>
    </source>
</evidence>
<evidence type="ECO:0000256" key="1">
    <source>
        <dbReference type="SAM" id="MobiDB-lite"/>
    </source>
</evidence>
<feature type="signal peptide" evidence="2">
    <location>
        <begin position="1"/>
        <end position="19"/>
    </location>
</feature>
<gene>
    <name evidence="3" type="ORF">QR680_017493</name>
</gene>
<evidence type="ECO:0000256" key="2">
    <source>
        <dbReference type="SAM" id="SignalP"/>
    </source>
</evidence>
<feature type="compositionally biased region" description="Basic and acidic residues" evidence="1">
    <location>
        <begin position="59"/>
        <end position="70"/>
    </location>
</feature>
<dbReference type="EMBL" id="JAUCMV010000004">
    <property type="protein sequence ID" value="KAK0404528.1"/>
    <property type="molecule type" value="Genomic_DNA"/>
</dbReference>
<protein>
    <submittedName>
        <fullName evidence="3">Uncharacterized protein</fullName>
    </submittedName>
</protein>
<evidence type="ECO:0000313" key="3">
    <source>
        <dbReference type="EMBL" id="KAK0404528.1"/>
    </source>
</evidence>
<feature type="region of interest" description="Disordered" evidence="1">
    <location>
        <begin position="213"/>
        <end position="233"/>
    </location>
</feature>
<proteinExistence type="predicted"/>
<name>A0AA39HES6_9BILA</name>
<keyword evidence="2" id="KW-0732">Signal</keyword>
<sequence length="233" mass="25761">MRFAFVTCALLLVASVAFAHPEPDSYGQEGNGKYSEYGNHHDGHKGGYYGGAEDYHKSDKGGHRYGDAHHGKASHAEGGAAAGHDENHASEGGALKHADAASKYGKDVVHKTKGFFDYRYVQPQFHSEQFYSDEKHGKKYGADEHNKASKDHEYGHHDASAYDKYGKGYGNYAHGDHSYDNGHHGYGDYQSKYGNGYDQHAAGAYDQGHGKYGQHYNYDQHPGHEEPLYGYGH</sequence>